<evidence type="ECO:0000313" key="2">
    <source>
        <dbReference type="Proteomes" id="UP000196594"/>
    </source>
</evidence>
<comment type="caution">
    <text evidence="1">The sequence shown here is derived from an EMBL/GenBank/DDBJ whole genome shotgun (WGS) entry which is preliminary data.</text>
</comment>
<dbReference type="Pfam" id="PF10903">
    <property type="entry name" value="DUF2691"/>
    <property type="match status" value="1"/>
</dbReference>
<dbReference type="RefSeq" id="WP_087618048.1">
    <property type="nucleotide sequence ID" value="NZ_JAFBEY010000015.1"/>
</dbReference>
<protein>
    <recommendedName>
        <fullName evidence="3">DUF2691 domain-containing protein</fullName>
    </recommendedName>
</protein>
<accession>A0ABX3ZFU0</accession>
<proteinExistence type="predicted"/>
<name>A0ABX3ZFU0_9BACL</name>
<dbReference type="EMBL" id="NHNT01000010">
    <property type="protein sequence ID" value="OUZ38260.1"/>
    <property type="molecule type" value="Genomic_DNA"/>
</dbReference>
<organism evidence="1 2">
    <name type="scientific">Solibacillus kalamii</name>
    <dbReference type="NCBI Taxonomy" id="1748298"/>
    <lineage>
        <taxon>Bacteria</taxon>
        <taxon>Bacillati</taxon>
        <taxon>Bacillota</taxon>
        <taxon>Bacilli</taxon>
        <taxon>Bacillales</taxon>
        <taxon>Caryophanaceae</taxon>
        <taxon>Solibacillus</taxon>
    </lineage>
</organism>
<evidence type="ECO:0008006" key="3">
    <source>
        <dbReference type="Google" id="ProtNLM"/>
    </source>
</evidence>
<evidence type="ECO:0000313" key="1">
    <source>
        <dbReference type="EMBL" id="OUZ38260.1"/>
    </source>
</evidence>
<sequence>MRGLSFEIPNRHGRYLYEILEAIDIRDYFWKSEAEEAYYIENNQLDEAMFPQPYTYTGGELYNRISVKDYYVLFADLKAFKDKSHVQDIATYEEFLNSQCELVLLIVDCAYVTIYVKDQHVTEKIYRKAVQEGYENLAYITDENDLRTTLTSF</sequence>
<dbReference type="Proteomes" id="UP000196594">
    <property type="component" value="Unassembled WGS sequence"/>
</dbReference>
<reference evidence="1 2" key="1">
    <citation type="journal article" date="2017" name="Int. J. Syst. Evol. Microbiol.">
        <title>Solibacillus kalamii sp. nov., isolated from a high-efficiency particulate arrestance filter system used in the International Space Station.</title>
        <authorList>
            <person name="Checinska Sielaff A."/>
            <person name="Kumar R.M."/>
            <person name="Pal D."/>
            <person name="Mayilraj S."/>
            <person name="Venkateswaran K."/>
        </authorList>
    </citation>
    <scope>NUCLEOTIDE SEQUENCE [LARGE SCALE GENOMIC DNA]</scope>
    <source>
        <strain evidence="1 2">ISSFR-015</strain>
    </source>
</reference>
<gene>
    <name evidence="1" type="ORF">CBM15_14350</name>
</gene>
<keyword evidence="2" id="KW-1185">Reference proteome</keyword>
<dbReference type="InterPro" id="IPR020216">
    <property type="entry name" value="Uncharacterised_YncE"/>
</dbReference>